<dbReference type="AlphaFoldDB" id="A0A5J4RRH3"/>
<proteinExistence type="predicted"/>
<sequence>MPGIGCFSVSVICLLEKILRTTSSINQIFTKFVDDKRNSLGCVCPFGIF</sequence>
<protein>
    <submittedName>
        <fullName evidence="1">Uncharacterized protein</fullName>
    </submittedName>
</protein>
<name>A0A5J4RRH3_9ZZZZ</name>
<comment type="caution">
    <text evidence="1">The sequence shown here is derived from an EMBL/GenBank/DDBJ whole genome shotgun (WGS) entry which is preliminary data.</text>
</comment>
<gene>
    <name evidence="1" type="ORF">EZS27_015256</name>
</gene>
<reference evidence="1" key="1">
    <citation type="submission" date="2019-03" db="EMBL/GenBank/DDBJ databases">
        <title>Single cell metagenomics reveals metabolic interactions within the superorganism composed of flagellate Streblomastix strix and complex community of Bacteroidetes bacteria on its surface.</title>
        <authorList>
            <person name="Treitli S.C."/>
            <person name="Kolisko M."/>
            <person name="Husnik F."/>
            <person name="Keeling P."/>
            <person name="Hampl V."/>
        </authorList>
    </citation>
    <scope>NUCLEOTIDE SEQUENCE</scope>
    <source>
        <strain evidence="1">STM</strain>
    </source>
</reference>
<dbReference type="EMBL" id="SNRY01000777">
    <property type="protein sequence ID" value="KAA6336597.1"/>
    <property type="molecule type" value="Genomic_DNA"/>
</dbReference>
<organism evidence="1">
    <name type="scientific">termite gut metagenome</name>
    <dbReference type="NCBI Taxonomy" id="433724"/>
    <lineage>
        <taxon>unclassified sequences</taxon>
        <taxon>metagenomes</taxon>
        <taxon>organismal metagenomes</taxon>
    </lineage>
</organism>
<evidence type="ECO:0000313" key="1">
    <source>
        <dbReference type="EMBL" id="KAA6336597.1"/>
    </source>
</evidence>
<accession>A0A5J4RRH3</accession>